<dbReference type="Proteomes" id="UP001589609">
    <property type="component" value="Unassembled WGS sequence"/>
</dbReference>
<organism evidence="1 2">
    <name type="scientific">Ectobacillus funiculus</name>
    <dbReference type="NCBI Taxonomy" id="137993"/>
    <lineage>
        <taxon>Bacteria</taxon>
        <taxon>Bacillati</taxon>
        <taxon>Bacillota</taxon>
        <taxon>Bacilli</taxon>
        <taxon>Bacillales</taxon>
        <taxon>Bacillaceae</taxon>
        <taxon>Ectobacillus</taxon>
    </lineage>
</organism>
<proteinExistence type="predicted"/>
<gene>
    <name evidence="1" type="ORF">ACFFMS_21580</name>
</gene>
<keyword evidence="2" id="KW-1185">Reference proteome</keyword>
<protein>
    <submittedName>
        <fullName evidence="1">Uncharacterized protein</fullName>
    </submittedName>
</protein>
<reference evidence="1 2" key="1">
    <citation type="submission" date="2024-09" db="EMBL/GenBank/DDBJ databases">
        <authorList>
            <person name="Sun Q."/>
            <person name="Mori K."/>
        </authorList>
    </citation>
    <scope>NUCLEOTIDE SEQUENCE [LARGE SCALE GENOMIC DNA]</scope>
    <source>
        <strain evidence="1 2">JCM 11201</strain>
    </source>
</reference>
<evidence type="ECO:0000313" key="2">
    <source>
        <dbReference type="Proteomes" id="UP001589609"/>
    </source>
</evidence>
<name>A0ABV5WKD8_9BACI</name>
<evidence type="ECO:0000313" key="1">
    <source>
        <dbReference type="EMBL" id="MFB9760867.1"/>
    </source>
</evidence>
<accession>A0ABV5WKD8</accession>
<sequence length="43" mass="4778">MLAISARKEENPKTAGQLLYLAYGEVRDIRFAEGILILLESLA</sequence>
<comment type="caution">
    <text evidence="1">The sequence shown here is derived from an EMBL/GenBank/DDBJ whole genome shotgun (WGS) entry which is preliminary data.</text>
</comment>
<dbReference type="EMBL" id="JBHMAF010000174">
    <property type="protein sequence ID" value="MFB9760867.1"/>
    <property type="molecule type" value="Genomic_DNA"/>
</dbReference>